<evidence type="ECO:0000313" key="3">
    <source>
        <dbReference type="Proteomes" id="UP001595721"/>
    </source>
</evidence>
<evidence type="ECO:0000256" key="1">
    <source>
        <dbReference type="SAM" id="MobiDB-lite"/>
    </source>
</evidence>
<proteinExistence type="predicted"/>
<dbReference type="RefSeq" id="WP_374425004.1">
    <property type="nucleotide sequence ID" value="NZ_JBHRXJ010000004.1"/>
</dbReference>
<dbReference type="Proteomes" id="UP001595721">
    <property type="component" value="Unassembled WGS sequence"/>
</dbReference>
<evidence type="ECO:0000313" key="2">
    <source>
        <dbReference type="EMBL" id="MFC3528172.1"/>
    </source>
</evidence>
<name>A0ABV7R485_9RHOB</name>
<gene>
    <name evidence="2" type="ORF">ACFOMH_08265</name>
</gene>
<dbReference type="EMBL" id="JBHRXJ010000004">
    <property type="protein sequence ID" value="MFC3528172.1"/>
    <property type="molecule type" value="Genomic_DNA"/>
</dbReference>
<keyword evidence="3" id="KW-1185">Reference proteome</keyword>
<feature type="region of interest" description="Disordered" evidence="1">
    <location>
        <begin position="22"/>
        <end position="66"/>
    </location>
</feature>
<sequence>MVRKDIDGTRKTWLLTGYEARTEKSKQRIAGGSTGSTDGLPDGSSPSAPLHPEDSLHGPDFQENVALPEEAEIAEAIAHARAMLAEDPDLTLRMGDGDDAREASLSDLLDDMDRDDARMRGLTSCNLKGSPK</sequence>
<comment type="caution">
    <text evidence="2">The sequence shown here is derived from an EMBL/GenBank/DDBJ whole genome shotgun (WGS) entry which is preliminary data.</text>
</comment>
<organism evidence="2 3">
    <name type="scientific">Paracoccus mangrovi</name>
    <dbReference type="NCBI Taxonomy" id="1715645"/>
    <lineage>
        <taxon>Bacteria</taxon>
        <taxon>Pseudomonadati</taxon>
        <taxon>Pseudomonadota</taxon>
        <taxon>Alphaproteobacteria</taxon>
        <taxon>Rhodobacterales</taxon>
        <taxon>Paracoccaceae</taxon>
        <taxon>Paracoccus</taxon>
    </lineage>
</organism>
<protein>
    <submittedName>
        <fullName evidence="2">Uncharacterized protein</fullName>
    </submittedName>
</protein>
<accession>A0ABV7R485</accession>
<reference evidence="3" key="1">
    <citation type="journal article" date="2019" name="Int. J. Syst. Evol. Microbiol.">
        <title>The Global Catalogue of Microorganisms (GCM) 10K type strain sequencing project: providing services to taxonomists for standard genome sequencing and annotation.</title>
        <authorList>
            <consortium name="The Broad Institute Genomics Platform"/>
            <consortium name="The Broad Institute Genome Sequencing Center for Infectious Disease"/>
            <person name="Wu L."/>
            <person name="Ma J."/>
        </authorList>
    </citation>
    <scope>NUCLEOTIDE SEQUENCE [LARGE SCALE GENOMIC DNA]</scope>
    <source>
        <strain evidence="3">KCTC 42899</strain>
    </source>
</reference>